<evidence type="ECO:0000313" key="2">
    <source>
        <dbReference type="EMBL" id="APW61106.1"/>
    </source>
</evidence>
<dbReference type="AlphaFoldDB" id="A0A1U7CQC4"/>
<name>A0A1U7CQC4_9BACT</name>
<accession>A0A1U7CQC4</accession>
<reference evidence="3" key="1">
    <citation type="submission" date="2016-12" db="EMBL/GenBank/DDBJ databases">
        <title>Comparative genomics of four Isosphaeraceae planctomycetes: a common pool of plasmids and glycoside hydrolase genes.</title>
        <authorList>
            <person name="Ivanova A."/>
        </authorList>
    </citation>
    <scope>NUCLEOTIDE SEQUENCE [LARGE SCALE GENOMIC DNA]</scope>
    <source>
        <strain evidence="3">PX4</strain>
    </source>
</reference>
<evidence type="ECO:0000313" key="3">
    <source>
        <dbReference type="Proteomes" id="UP000186309"/>
    </source>
</evidence>
<dbReference type="RefSeq" id="WP_145952106.1">
    <property type="nucleotide sequence ID" value="NZ_CP019082.1"/>
</dbReference>
<keyword evidence="1" id="KW-0732">Signal</keyword>
<gene>
    <name evidence="2" type="ORF">BSF38_02610</name>
</gene>
<dbReference type="KEGG" id="pbor:BSF38_02610"/>
<dbReference type="EMBL" id="CP019082">
    <property type="protein sequence ID" value="APW61106.1"/>
    <property type="molecule type" value="Genomic_DNA"/>
</dbReference>
<evidence type="ECO:0008006" key="4">
    <source>
        <dbReference type="Google" id="ProtNLM"/>
    </source>
</evidence>
<keyword evidence="3" id="KW-1185">Reference proteome</keyword>
<feature type="signal peptide" evidence="1">
    <location>
        <begin position="1"/>
        <end position="27"/>
    </location>
</feature>
<feature type="chain" id="PRO_5012798338" description="PEP-CTERM protein-sorting domain-containing protein" evidence="1">
    <location>
        <begin position="28"/>
        <end position="222"/>
    </location>
</feature>
<dbReference type="Proteomes" id="UP000186309">
    <property type="component" value="Chromosome"/>
</dbReference>
<evidence type="ECO:0000256" key="1">
    <source>
        <dbReference type="SAM" id="SignalP"/>
    </source>
</evidence>
<proteinExistence type="predicted"/>
<protein>
    <recommendedName>
        <fullName evidence="4">PEP-CTERM protein-sorting domain-containing protein</fullName>
    </recommendedName>
</protein>
<organism evidence="2 3">
    <name type="scientific">Paludisphaera borealis</name>
    <dbReference type="NCBI Taxonomy" id="1387353"/>
    <lineage>
        <taxon>Bacteria</taxon>
        <taxon>Pseudomonadati</taxon>
        <taxon>Planctomycetota</taxon>
        <taxon>Planctomycetia</taxon>
        <taxon>Isosphaerales</taxon>
        <taxon>Isosphaeraceae</taxon>
        <taxon>Paludisphaera</taxon>
    </lineage>
</organism>
<sequence length="222" mass="23410">MARTRKHRYGYMVLAALAALPLGTADASPIPPQITYSTTWPGPMSGLGNSPVFEFQGVENGTAAPDSIIKLGTVLIHQTSPRDGFTFDNEGVRVDFTISAVDGKPIAPIELPISLDVQISGTVHPDGTVAAGMIIQGMYNRMDPFGGYIGGFGIGELRLKLGEVRGDDMALWSRTPGTPVVAVDIYGELTDATVPEPGAWLVFAGATGFFALMGRSQRAKAA</sequence>